<gene>
    <name evidence="3" type="ORF">AS25_13230</name>
</gene>
<sequence length="283" mass="30700">MAELTHFTREGLRFDVRDGGPADGPVVILLHGFPQDSTSWDRVAPLLHAQGLRTLAPDQRGYSPGARPSAVSSYAQPELVADVLALADAAGTERFHLVGHDWGGAIAWNTAIAEPQRVSSQTVLSTPHPSALGRALRTPDQLRRSWYIGAFQVPKLPELVFAGRAGSLLRRSGVPDEAAQHYDERFATPRDMRGPINWYRATVRSSGLTRGSNAAAFVRVPTTFVWGNRDFALGRTAAEHTADYVAAPYRFVELDASHWLPEREAEAVASAVVERVSGDDAAG</sequence>
<dbReference type="PRINTS" id="PR00111">
    <property type="entry name" value="ABHYDROLASE"/>
</dbReference>
<dbReference type="GO" id="GO:0016787">
    <property type="term" value="F:hydrolase activity"/>
    <property type="evidence" value="ECO:0007669"/>
    <property type="project" value="UniProtKB-KW"/>
</dbReference>
<dbReference type="STRING" id="223184.AS25_13230"/>
<dbReference type="EMBL" id="JROM01000058">
    <property type="protein sequence ID" value="KHE73459.1"/>
    <property type="molecule type" value="Genomic_DNA"/>
</dbReference>
<evidence type="ECO:0000313" key="4">
    <source>
        <dbReference type="Proteomes" id="UP000030664"/>
    </source>
</evidence>
<dbReference type="Proteomes" id="UP000030664">
    <property type="component" value="Unassembled WGS sequence"/>
</dbReference>
<feature type="domain" description="AB hydrolase-1" evidence="2">
    <location>
        <begin position="25"/>
        <end position="261"/>
    </location>
</feature>
<dbReference type="Gene3D" id="3.40.50.1820">
    <property type="entry name" value="alpha/beta hydrolase"/>
    <property type="match status" value="1"/>
</dbReference>
<evidence type="ECO:0000256" key="1">
    <source>
        <dbReference type="ARBA" id="ARBA00022801"/>
    </source>
</evidence>
<dbReference type="SUPFAM" id="SSF53474">
    <property type="entry name" value="alpha/beta-Hydrolases"/>
    <property type="match status" value="1"/>
</dbReference>
<dbReference type="InterPro" id="IPR029058">
    <property type="entry name" value="AB_hydrolase_fold"/>
</dbReference>
<reference evidence="3 4" key="1">
    <citation type="submission" date="2014-09" db="EMBL/GenBank/DDBJ databases">
        <title>High-quality draft genome sequence of Kocuria marina SO9-6, an actinobacterium isolated from a copper mine.</title>
        <authorList>
            <person name="Castro D.B."/>
            <person name="Pereira L.B."/>
            <person name="Silva M.V."/>
            <person name="Silva B.P."/>
            <person name="Zanardi B.R."/>
            <person name="Carlos C."/>
            <person name="Belgini D.R."/>
            <person name="Limache E.G."/>
            <person name="Lacerda G.V."/>
            <person name="Nery M.B."/>
            <person name="Gomes M.B."/>
            <person name="Souza S."/>
            <person name="Silva T.M."/>
            <person name="Rodrigues V.D."/>
            <person name="Paulino L.C."/>
            <person name="Vicentini R."/>
            <person name="Ferraz L.F."/>
            <person name="Ottoboni L.M."/>
        </authorList>
    </citation>
    <scope>NUCLEOTIDE SEQUENCE [LARGE SCALE GENOMIC DNA]</scope>
    <source>
        <strain evidence="3 4">SO9-6</strain>
    </source>
</reference>
<evidence type="ECO:0000313" key="3">
    <source>
        <dbReference type="EMBL" id="KHE73459.1"/>
    </source>
</evidence>
<accession>A0A0B0DDX7</accession>
<proteinExistence type="predicted"/>
<organism evidence="3 4">
    <name type="scientific">Kocuria marina</name>
    <dbReference type="NCBI Taxonomy" id="223184"/>
    <lineage>
        <taxon>Bacteria</taxon>
        <taxon>Bacillati</taxon>
        <taxon>Actinomycetota</taxon>
        <taxon>Actinomycetes</taxon>
        <taxon>Micrococcales</taxon>
        <taxon>Micrococcaceae</taxon>
        <taxon>Kocuria</taxon>
    </lineage>
</organism>
<dbReference type="eggNOG" id="COG2267">
    <property type="taxonomic scope" value="Bacteria"/>
</dbReference>
<protein>
    <submittedName>
        <fullName evidence="3">Alpha/beta hydrolase</fullName>
    </submittedName>
</protein>
<dbReference type="Pfam" id="PF00561">
    <property type="entry name" value="Abhydrolase_1"/>
    <property type="match status" value="1"/>
</dbReference>
<dbReference type="InterPro" id="IPR000073">
    <property type="entry name" value="AB_hydrolase_1"/>
</dbReference>
<evidence type="ECO:0000259" key="2">
    <source>
        <dbReference type="Pfam" id="PF00561"/>
    </source>
</evidence>
<comment type="caution">
    <text evidence="3">The sequence shown here is derived from an EMBL/GenBank/DDBJ whole genome shotgun (WGS) entry which is preliminary data.</text>
</comment>
<dbReference type="InterPro" id="IPR000639">
    <property type="entry name" value="Epox_hydrolase-like"/>
</dbReference>
<name>A0A0B0DDX7_9MICC</name>
<dbReference type="RefSeq" id="WP_035965723.1">
    <property type="nucleotide sequence ID" value="NZ_JROM01000058.1"/>
</dbReference>
<dbReference type="PANTHER" id="PTHR43329">
    <property type="entry name" value="EPOXIDE HYDROLASE"/>
    <property type="match status" value="1"/>
</dbReference>
<dbReference type="PRINTS" id="PR00412">
    <property type="entry name" value="EPOXHYDRLASE"/>
</dbReference>
<dbReference type="AlphaFoldDB" id="A0A0B0DDX7"/>
<keyword evidence="1 3" id="KW-0378">Hydrolase</keyword>